<dbReference type="EMBL" id="ABIY02000053">
    <property type="protein sequence ID" value="EDV02365.1"/>
    <property type="molecule type" value="Genomic_DNA"/>
</dbReference>
<name>B3JFA0_9BACT</name>
<dbReference type="Proteomes" id="UP000003146">
    <property type="component" value="Unassembled WGS sequence"/>
</dbReference>
<evidence type="ECO:0000256" key="1">
    <source>
        <dbReference type="SAM" id="Phobius"/>
    </source>
</evidence>
<dbReference type="STRING" id="470145.BACCOP_00548"/>
<proteinExistence type="predicted"/>
<protein>
    <submittedName>
        <fullName evidence="2">Uncharacterized protein</fullName>
    </submittedName>
</protein>
<comment type="caution">
    <text evidence="2">The sequence shown here is derived from an EMBL/GenBank/DDBJ whole genome shotgun (WGS) entry which is preliminary data.</text>
</comment>
<keyword evidence="1" id="KW-1133">Transmembrane helix</keyword>
<dbReference type="AlphaFoldDB" id="B3JFA0"/>
<evidence type="ECO:0000313" key="3">
    <source>
        <dbReference type="Proteomes" id="UP000003146"/>
    </source>
</evidence>
<reference evidence="2 3" key="2">
    <citation type="submission" date="2008-04" db="EMBL/GenBank/DDBJ databases">
        <authorList>
            <person name="Fulton L."/>
            <person name="Clifton S."/>
            <person name="Fulton B."/>
            <person name="Xu J."/>
            <person name="Minx P."/>
            <person name="Pepin K.H."/>
            <person name="Johnson M."/>
            <person name="Thiruvilangam P."/>
            <person name="Bhonagiri V."/>
            <person name="Nash W.E."/>
            <person name="Mardis E.R."/>
            <person name="Wilson R.K."/>
        </authorList>
    </citation>
    <scope>NUCLEOTIDE SEQUENCE [LARGE SCALE GENOMIC DNA]</scope>
    <source>
        <strain evidence="2 3">DSM 17136</strain>
    </source>
</reference>
<evidence type="ECO:0000313" key="2">
    <source>
        <dbReference type="EMBL" id="EDV02365.1"/>
    </source>
</evidence>
<feature type="transmembrane region" description="Helical" evidence="1">
    <location>
        <begin position="14"/>
        <end position="32"/>
    </location>
</feature>
<accession>B3JFA0</accession>
<keyword evidence="1" id="KW-0472">Membrane</keyword>
<organism evidence="2 3">
    <name type="scientific">Phocaeicola coprocola DSM 17136</name>
    <dbReference type="NCBI Taxonomy" id="470145"/>
    <lineage>
        <taxon>Bacteria</taxon>
        <taxon>Pseudomonadati</taxon>
        <taxon>Bacteroidota</taxon>
        <taxon>Bacteroidia</taxon>
        <taxon>Bacteroidales</taxon>
        <taxon>Bacteroidaceae</taxon>
        <taxon>Phocaeicola</taxon>
    </lineage>
</organism>
<keyword evidence="1" id="KW-0812">Transmembrane</keyword>
<sequence length="42" mass="4901">MKSPSESFGNPEEIFLYGWVCLCYFFPIDIMFHYGGVNVSFK</sequence>
<gene>
    <name evidence="2" type="ORF">BACCOP_00548</name>
</gene>
<dbReference type="HOGENOM" id="CLU_3247088_0_0_10"/>
<reference evidence="2 3" key="1">
    <citation type="submission" date="2008-04" db="EMBL/GenBank/DDBJ databases">
        <title>Draft genome sequence of Bacteroides coprocola (DSM 17136).</title>
        <authorList>
            <person name="Sudarsanam P."/>
            <person name="Ley R."/>
            <person name="Guruge J."/>
            <person name="Turnbaugh P.J."/>
            <person name="Mahowald M."/>
            <person name="Liep D."/>
            <person name="Gordon J."/>
        </authorList>
    </citation>
    <scope>NUCLEOTIDE SEQUENCE [LARGE SCALE GENOMIC DNA]</scope>
    <source>
        <strain evidence="2 3">DSM 17136</strain>
    </source>
</reference>